<evidence type="ECO:0000256" key="1">
    <source>
        <dbReference type="SAM" id="SignalP"/>
    </source>
</evidence>
<evidence type="ECO:0000313" key="3">
    <source>
        <dbReference type="Proteomes" id="UP000622475"/>
    </source>
</evidence>
<dbReference type="RefSeq" id="WP_194114197.1">
    <property type="nucleotide sequence ID" value="NZ_JADFFL010000016.1"/>
</dbReference>
<evidence type="ECO:0000313" key="2">
    <source>
        <dbReference type="EMBL" id="MBE9664689.1"/>
    </source>
</evidence>
<dbReference type="AlphaFoldDB" id="A0A929KZQ4"/>
<protein>
    <submittedName>
        <fullName evidence="2">Uncharacterized protein</fullName>
    </submittedName>
</protein>
<name>A0A929KZQ4_9SPHI</name>
<proteinExistence type="predicted"/>
<organism evidence="2 3">
    <name type="scientific">Mucilaginibacter myungsuensis</name>
    <dbReference type="NCBI Taxonomy" id="649104"/>
    <lineage>
        <taxon>Bacteria</taxon>
        <taxon>Pseudomonadati</taxon>
        <taxon>Bacteroidota</taxon>
        <taxon>Sphingobacteriia</taxon>
        <taxon>Sphingobacteriales</taxon>
        <taxon>Sphingobacteriaceae</taxon>
        <taxon>Mucilaginibacter</taxon>
    </lineage>
</organism>
<accession>A0A929KZQ4</accession>
<gene>
    <name evidence="2" type="ORF">IRJ16_22615</name>
</gene>
<dbReference type="EMBL" id="JADFFL010000016">
    <property type="protein sequence ID" value="MBE9664689.1"/>
    <property type="molecule type" value="Genomic_DNA"/>
</dbReference>
<sequence>MQPKLFFSTIYFFFFINVLSAHAQKQPEVQKVSLRAPAGLVVDGKMTDGDPGIFQARNSINRISYTVCNDDINLYLIIRGVDVPEVEKMAAGGVTIAVSKLTDKKLRDKKENKMVISYPVLEQTENGISNAVRIYRGLKREDSVANKIHMKTMSERFDKKVKLLFSYFAVEGSKDIASSNSSRSGSEGIVVSSGFNKNMALTYQIAIPLKLLSVTLGQDTKLSYQIKLNGFPLVQKTKNGTVAAPVGIPDDDLKPDPDFEYLHSPSSFWAEYTLALK</sequence>
<comment type="caution">
    <text evidence="2">The sequence shown here is derived from an EMBL/GenBank/DDBJ whole genome shotgun (WGS) entry which is preliminary data.</text>
</comment>
<feature type="chain" id="PRO_5037023231" evidence="1">
    <location>
        <begin position="24"/>
        <end position="277"/>
    </location>
</feature>
<reference evidence="2" key="1">
    <citation type="submission" date="2020-10" db="EMBL/GenBank/DDBJ databases">
        <title>Mucilaginibacter mali sp. nov., isolated from rhizosphere soil of apple orchard.</title>
        <authorList>
            <person name="Lee J.-S."/>
            <person name="Kim H.S."/>
            <person name="Kim J.-S."/>
        </authorList>
    </citation>
    <scope>NUCLEOTIDE SEQUENCE</scope>
    <source>
        <strain evidence="2">KCTC 22746</strain>
    </source>
</reference>
<keyword evidence="1" id="KW-0732">Signal</keyword>
<keyword evidence="3" id="KW-1185">Reference proteome</keyword>
<feature type="signal peptide" evidence="1">
    <location>
        <begin position="1"/>
        <end position="23"/>
    </location>
</feature>
<dbReference type="Proteomes" id="UP000622475">
    <property type="component" value="Unassembled WGS sequence"/>
</dbReference>